<feature type="transmembrane region" description="Helical" evidence="18">
    <location>
        <begin position="170"/>
        <end position="191"/>
    </location>
</feature>
<protein>
    <recommendedName>
        <fullName evidence="19">Sodium/calcium exchanger membrane region domain-containing protein</fullName>
    </recommendedName>
</protein>
<sequence length="468" mass="52662">MNVFFLDALLANNEIHYDRNCTPAAIHEFPSDGLTREQRRSGWVAVHVFLTIYSFIILSTVCDAYFVPAIQVIAKRFNLAEDVVGASFMAVTNSSPEIFINFVGTFVTEGDIGIGTVLGSNVFNILAVPVCCGFFTKTAFYFDWWLIIRDGMIYAVSVILLIVTLSDDKVYWYEALAFVLLYSVYMLALYFNTFMKKTVNRFCMPRDAESAAHELGKLNEKAQQNHVDNNVEQPKPAPDVEKAAPPPVDDDSDFEYVWNVWTFPKDSSMFNKVWWIFVWPILFILKYTIPNTKKHHSMFLLTLLMCIAWIGSMTYLLSWFITAIGDTISIPDSVMGLIFLAIGSSIPEIVSCIIVSKQGQGIMGMSSALGANNFEVLLCLGLPWLVKTLFYPKTDGSHWININSSGLAYNAACLLSTLILLYITIICNKFRLNWKTGVICLTLYVVFLVIGTLIELNVFFVVNLPTCT</sequence>
<evidence type="ECO:0000256" key="16">
    <source>
        <dbReference type="ARBA" id="ARBA00023201"/>
    </source>
</evidence>
<keyword evidence="15 18" id="KW-0472">Membrane</keyword>
<keyword evidence="16" id="KW-0739">Sodium transport</keyword>
<keyword evidence="3" id="KW-0813">Transport</keyword>
<keyword evidence="7 18" id="KW-0812">Transmembrane</keyword>
<comment type="subcellular location">
    <subcellularLocation>
        <location evidence="1">Membrane</location>
        <topology evidence="1">Multi-pass membrane protein</topology>
    </subcellularLocation>
</comment>
<feature type="domain" description="Sodium/calcium exchanger membrane region" evidence="19">
    <location>
        <begin position="300"/>
        <end position="450"/>
    </location>
</feature>
<evidence type="ECO:0000256" key="8">
    <source>
        <dbReference type="ARBA" id="ARBA00022729"/>
    </source>
</evidence>
<evidence type="ECO:0000256" key="10">
    <source>
        <dbReference type="ARBA" id="ARBA00022847"/>
    </source>
</evidence>
<evidence type="ECO:0000256" key="17">
    <source>
        <dbReference type="SAM" id="MobiDB-lite"/>
    </source>
</evidence>
<keyword evidence="9" id="KW-0106">Calcium</keyword>
<keyword evidence="8" id="KW-0732">Signal</keyword>
<evidence type="ECO:0000256" key="4">
    <source>
        <dbReference type="ARBA" id="ARBA00022449"/>
    </source>
</evidence>
<keyword evidence="13" id="KW-0915">Sodium</keyword>
<feature type="domain" description="Sodium/calcium exchanger membrane region" evidence="19">
    <location>
        <begin position="48"/>
        <end position="190"/>
    </location>
</feature>
<feature type="transmembrane region" description="Helical" evidence="18">
    <location>
        <begin position="438"/>
        <end position="462"/>
    </location>
</feature>
<keyword evidence="11" id="KW-0630">Potassium</keyword>
<dbReference type="InterPro" id="IPR004837">
    <property type="entry name" value="NaCa_Exmemb"/>
</dbReference>
<keyword evidence="5" id="KW-0633">Potassium transport</keyword>
<dbReference type="NCBIfam" id="TIGR00367">
    <property type="entry name" value="calcium/sodium antiporter"/>
    <property type="match status" value="1"/>
</dbReference>
<dbReference type="GO" id="GO:0015293">
    <property type="term" value="F:symporter activity"/>
    <property type="evidence" value="ECO:0007669"/>
    <property type="project" value="UniProtKB-KW"/>
</dbReference>
<dbReference type="PANTHER" id="PTHR10846">
    <property type="entry name" value="SODIUM/POTASSIUM/CALCIUM EXCHANGER"/>
    <property type="match status" value="1"/>
</dbReference>
<dbReference type="FunFam" id="1.20.1420.30:FF:000009">
    <property type="entry name" value="sodium/potassium/calcium exchanger 5 isoform X2"/>
    <property type="match status" value="1"/>
</dbReference>
<dbReference type="GO" id="GO:0005262">
    <property type="term" value="F:calcium channel activity"/>
    <property type="evidence" value="ECO:0007669"/>
    <property type="project" value="TreeGrafter"/>
</dbReference>
<feature type="region of interest" description="Disordered" evidence="17">
    <location>
        <begin position="229"/>
        <end position="248"/>
    </location>
</feature>
<dbReference type="GO" id="GO:0006874">
    <property type="term" value="P:intracellular calcium ion homeostasis"/>
    <property type="evidence" value="ECO:0007669"/>
    <property type="project" value="TreeGrafter"/>
</dbReference>
<evidence type="ECO:0000313" key="20">
    <source>
        <dbReference type="EMBL" id="JAV65023.1"/>
    </source>
</evidence>
<dbReference type="Gene3D" id="1.20.1420.30">
    <property type="entry name" value="NCX, central ion-binding region"/>
    <property type="match status" value="2"/>
</dbReference>
<evidence type="ECO:0000256" key="15">
    <source>
        <dbReference type="ARBA" id="ARBA00023136"/>
    </source>
</evidence>
<dbReference type="InterPro" id="IPR044880">
    <property type="entry name" value="NCX_ion-bd_dom_sf"/>
</dbReference>
<evidence type="ECO:0000256" key="18">
    <source>
        <dbReference type="SAM" id="Phobius"/>
    </source>
</evidence>
<evidence type="ECO:0000256" key="14">
    <source>
        <dbReference type="ARBA" id="ARBA00023065"/>
    </source>
</evidence>
<evidence type="ECO:0000256" key="13">
    <source>
        <dbReference type="ARBA" id="ARBA00023053"/>
    </source>
</evidence>
<feature type="transmembrane region" description="Helical" evidence="18">
    <location>
        <begin position="406"/>
        <end position="426"/>
    </location>
</feature>
<dbReference type="GO" id="GO:0005886">
    <property type="term" value="C:plasma membrane"/>
    <property type="evidence" value="ECO:0007669"/>
    <property type="project" value="TreeGrafter"/>
</dbReference>
<feature type="transmembrane region" description="Helical" evidence="18">
    <location>
        <begin position="44"/>
        <end position="67"/>
    </location>
</feature>
<evidence type="ECO:0000256" key="3">
    <source>
        <dbReference type="ARBA" id="ARBA00022448"/>
    </source>
</evidence>
<dbReference type="Pfam" id="PF01699">
    <property type="entry name" value="Na_Ca_ex"/>
    <property type="match status" value="2"/>
</dbReference>
<reference evidence="20" key="1">
    <citation type="journal article" date="2016" name="Sci. Rep.">
        <title>Molecular characterization of firefly nuptial gifts: a multi-omics approach sheds light on postcopulatory sexual selection.</title>
        <authorList>
            <person name="Al-Wathiqui N."/>
            <person name="Fallon T.R."/>
            <person name="South A."/>
            <person name="Weng J.K."/>
            <person name="Lewis S.M."/>
        </authorList>
    </citation>
    <scope>NUCLEOTIDE SEQUENCE</scope>
</reference>
<comment type="similarity">
    <text evidence="2">Belongs to the Ca(2+):cation antiporter (CaCA) (TC 2.A.19) family. SLC24A subfamily.</text>
</comment>
<feature type="transmembrane region" description="Helical" evidence="18">
    <location>
        <begin position="144"/>
        <end position="163"/>
    </location>
</feature>
<proteinExistence type="inferred from homology"/>
<organism evidence="20">
    <name type="scientific">Photinus pyralis</name>
    <name type="common">Common eastern firefly</name>
    <name type="synonym">Lampyris pyralis</name>
    <dbReference type="NCBI Taxonomy" id="7054"/>
    <lineage>
        <taxon>Eukaryota</taxon>
        <taxon>Metazoa</taxon>
        <taxon>Ecdysozoa</taxon>
        <taxon>Arthropoda</taxon>
        <taxon>Hexapoda</taxon>
        <taxon>Insecta</taxon>
        <taxon>Pterygota</taxon>
        <taxon>Neoptera</taxon>
        <taxon>Endopterygota</taxon>
        <taxon>Coleoptera</taxon>
        <taxon>Polyphaga</taxon>
        <taxon>Elateriformia</taxon>
        <taxon>Elateroidea</taxon>
        <taxon>Lampyridae</taxon>
        <taxon>Lampyrinae</taxon>
        <taxon>Photinus</taxon>
    </lineage>
</organism>
<keyword evidence="12 18" id="KW-1133">Transmembrane helix</keyword>
<feature type="transmembrane region" description="Helical" evidence="18">
    <location>
        <begin position="301"/>
        <end position="322"/>
    </location>
</feature>
<dbReference type="GO" id="GO:0008273">
    <property type="term" value="F:calcium, potassium:sodium antiporter activity"/>
    <property type="evidence" value="ECO:0007669"/>
    <property type="project" value="TreeGrafter"/>
</dbReference>
<keyword evidence="6" id="KW-0109">Calcium transport</keyword>
<feature type="transmembrane region" description="Helical" evidence="18">
    <location>
        <begin position="334"/>
        <end position="355"/>
    </location>
</feature>
<dbReference type="AlphaFoldDB" id="A0A1Y1KUE6"/>
<evidence type="ECO:0000256" key="5">
    <source>
        <dbReference type="ARBA" id="ARBA00022538"/>
    </source>
</evidence>
<evidence type="ECO:0000256" key="12">
    <source>
        <dbReference type="ARBA" id="ARBA00022989"/>
    </source>
</evidence>
<evidence type="ECO:0000256" key="9">
    <source>
        <dbReference type="ARBA" id="ARBA00022837"/>
    </source>
</evidence>
<evidence type="ECO:0000256" key="11">
    <source>
        <dbReference type="ARBA" id="ARBA00022958"/>
    </source>
</evidence>
<evidence type="ECO:0000256" key="2">
    <source>
        <dbReference type="ARBA" id="ARBA00005364"/>
    </source>
</evidence>
<accession>A0A1Y1KUE6</accession>
<evidence type="ECO:0000259" key="19">
    <source>
        <dbReference type="Pfam" id="PF01699"/>
    </source>
</evidence>
<name>A0A1Y1KUE6_PHOPY</name>
<keyword evidence="10" id="KW-0769">Symport</keyword>
<dbReference type="EMBL" id="GEZM01073531">
    <property type="protein sequence ID" value="JAV65023.1"/>
    <property type="molecule type" value="Transcribed_RNA"/>
</dbReference>
<feature type="transmembrane region" description="Helical" evidence="18">
    <location>
        <begin position="367"/>
        <end position="386"/>
    </location>
</feature>
<keyword evidence="4" id="KW-0050">Antiport</keyword>
<dbReference type="PANTHER" id="PTHR10846:SF73">
    <property type="entry name" value="SODIUM_CALCIUM EXCHANGER MEMBRANE REGION DOMAIN-CONTAINING PROTEIN"/>
    <property type="match status" value="1"/>
</dbReference>
<dbReference type="InterPro" id="IPR004481">
    <property type="entry name" value="K/Na/Ca-exchanger"/>
</dbReference>
<evidence type="ECO:0000256" key="6">
    <source>
        <dbReference type="ARBA" id="ARBA00022568"/>
    </source>
</evidence>
<keyword evidence="14" id="KW-0406">Ion transport</keyword>
<evidence type="ECO:0000256" key="1">
    <source>
        <dbReference type="ARBA" id="ARBA00004141"/>
    </source>
</evidence>
<evidence type="ECO:0000256" key="7">
    <source>
        <dbReference type="ARBA" id="ARBA00022692"/>
    </source>
</evidence>